<evidence type="ECO:0000313" key="2">
    <source>
        <dbReference type="Proteomes" id="UP000664914"/>
    </source>
</evidence>
<dbReference type="Proteomes" id="UP000664914">
    <property type="component" value="Chromosome"/>
</dbReference>
<dbReference type="AlphaFoldDB" id="A0A975CXV3"/>
<reference evidence="1" key="2">
    <citation type="submission" date="2021-04" db="EMBL/GenBank/DDBJ databases">
        <title>Isolation and genomic analysis of the ibuprofen-degrading bacterium Sphingomonas strain MPO218.</title>
        <authorList>
            <person name="Aulestia M."/>
            <person name="Flores A."/>
            <person name="Mangas E.L."/>
            <person name="Perez-Pulido A.J."/>
            <person name="Santero E."/>
            <person name="Camacho E.M."/>
        </authorList>
    </citation>
    <scope>NUCLEOTIDE SEQUENCE</scope>
    <source>
        <strain evidence="1">MPO218</strain>
    </source>
</reference>
<gene>
    <name evidence="1" type="ORF">HRJ34_15525</name>
</gene>
<name>A0A975CXV3_9SPHN</name>
<protein>
    <submittedName>
        <fullName evidence="1">Uncharacterized protein</fullName>
    </submittedName>
</protein>
<dbReference type="RefSeq" id="WP_208631739.1">
    <property type="nucleotide sequence ID" value="NZ_CP059319.1"/>
</dbReference>
<sequence>MGKFVLRKRFDFPDAAAETAAWLRSPDFHLREVATVEVSERDDGWWIYLRLEGPFVNEATIADAADALPGFERVD</sequence>
<organism evidence="1 2">
    <name type="scientific">Rhizorhabdus wittichii</name>
    <dbReference type="NCBI Taxonomy" id="160791"/>
    <lineage>
        <taxon>Bacteria</taxon>
        <taxon>Pseudomonadati</taxon>
        <taxon>Pseudomonadota</taxon>
        <taxon>Alphaproteobacteria</taxon>
        <taxon>Sphingomonadales</taxon>
        <taxon>Sphingomonadaceae</taxon>
        <taxon>Rhizorhabdus</taxon>
    </lineage>
</organism>
<dbReference type="EMBL" id="CP059319">
    <property type="protein sequence ID" value="QTH19775.1"/>
    <property type="molecule type" value="Genomic_DNA"/>
</dbReference>
<accession>A0A975CXV3</accession>
<evidence type="ECO:0000313" key="1">
    <source>
        <dbReference type="EMBL" id="QTH19775.1"/>
    </source>
</evidence>
<reference evidence="1" key="1">
    <citation type="submission" date="2020-07" db="EMBL/GenBank/DDBJ databases">
        <authorList>
            <person name="Camacho E."/>
        </authorList>
    </citation>
    <scope>NUCLEOTIDE SEQUENCE</scope>
    <source>
        <strain evidence="1">MPO218</strain>
    </source>
</reference>
<proteinExistence type="predicted"/>